<name>A0A0C6FC00_9HYPH</name>
<dbReference type="STRING" id="270351.Maq22A_c04805"/>
<evidence type="ECO:0000313" key="1">
    <source>
        <dbReference type="EMBL" id="BAQ44367.1"/>
    </source>
</evidence>
<gene>
    <name evidence="1" type="ORF">Maq22A_c04805</name>
</gene>
<reference evidence="2" key="2">
    <citation type="submission" date="2015-01" db="EMBL/GenBank/DDBJ databases">
        <title>Complete genome sequence of Methylobacterium aquaticum strain 22A.</title>
        <authorList>
            <person name="Tani A."/>
            <person name="Ogura Y."/>
            <person name="Hayashi T."/>
        </authorList>
    </citation>
    <scope>NUCLEOTIDE SEQUENCE [LARGE SCALE GENOMIC DNA]</scope>
    <source>
        <strain evidence="2">MA-22A</strain>
    </source>
</reference>
<proteinExistence type="predicted"/>
<dbReference type="PATRIC" id="fig|270351.10.peg.926"/>
<evidence type="ECO:0000313" key="2">
    <source>
        <dbReference type="Proteomes" id="UP000061432"/>
    </source>
</evidence>
<dbReference type="AlphaFoldDB" id="A0A0C6FC00"/>
<dbReference type="Proteomes" id="UP000061432">
    <property type="component" value="Chromosome"/>
</dbReference>
<protein>
    <submittedName>
        <fullName evidence="1">Uncharacterized protein</fullName>
    </submittedName>
</protein>
<dbReference type="KEGG" id="maqu:Maq22A_c04805"/>
<dbReference type="EMBL" id="AP014704">
    <property type="protein sequence ID" value="BAQ44367.1"/>
    <property type="molecule type" value="Genomic_DNA"/>
</dbReference>
<accession>A0A0C6FC00</accession>
<reference evidence="1 2" key="1">
    <citation type="journal article" date="2015" name="Genome Announc.">
        <title>Complete Genome Sequence of Methylobacterium aquaticum Strain 22A, Isolated from Racomitrium japonicum Moss.</title>
        <authorList>
            <person name="Tani A."/>
            <person name="Ogura Y."/>
            <person name="Hayashi T."/>
            <person name="Kimbara K."/>
        </authorList>
    </citation>
    <scope>NUCLEOTIDE SEQUENCE [LARGE SCALE GENOMIC DNA]</scope>
    <source>
        <strain evidence="1 2">MA-22A</strain>
    </source>
</reference>
<organism evidence="1 2">
    <name type="scientific">Methylobacterium aquaticum</name>
    <dbReference type="NCBI Taxonomy" id="270351"/>
    <lineage>
        <taxon>Bacteria</taxon>
        <taxon>Pseudomonadati</taxon>
        <taxon>Pseudomonadota</taxon>
        <taxon>Alphaproteobacteria</taxon>
        <taxon>Hyphomicrobiales</taxon>
        <taxon>Methylobacteriaceae</taxon>
        <taxon>Methylobacterium</taxon>
    </lineage>
</organism>
<sequence>MCRHRTHPGIDRLAVRPGKAESHPRVRFPRAPYAPEPQLVALLDEPGGGDHLL</sequence>